<organism evidence="3 4">
    <name type="scientific">Endocarpon pusillum</name>
    <dbReference type="NCBI Taxonomy" id="364733"/>
    <lineage>
        <taxon>Eukaryota</taxon>
        <taxon>Fungi</taxon>
        <taxon>Dikarya</taxon>
        <taxon>Ascomycota</taxon>
        <taxon>Pezizomycotina</taxon>
        <taxon>Eurotiomycetes</taxon>
        <taxon>Chaetothyriomycetidae</taxon>
        <taxon>Verrucariales</taxon>
        <taxon>Verrucariaceae</taxon>
        <taxon>Endocarpon</taxon>
    </lineage>
</organism>
<dbReference type="InterPro" id="IPR056884">
    <property type="entry name" value="NPHP3-like_N"/>
</dbReference>
<dbReference type="PROSITE" id="PS50837">
    <property type="entry name" value="NACHT"/>
    <property type="match status" value="1"/>
</dbReference>
<keyword evidence="1" id="KW-0677">Repeat</keyword>
<protein>
    <recommendedName>
        <fullName evidence="2">NACHT domain-containing protein</fullName>
    </recommendedName>
</protein>
<gene>
    <name evidence="3" type="ORF">GJ744_011143</name>
</gene>
<dbReference type="Pfam" id="PF24883">
    <property type="entry name" value="NPHP3_N"/>
    <property type="match status" value="1"/>
</dbReference>
<evidence type="ECO:0000313" key="3">
    <source>
        <dbReference type="EMBL" id="KAF7506902.1"/>
    </source>
</evidence>
<dbReference type="Gene3D" id="3.40.50.300">
    <property type="entry name" value="P-loop containing nucleotide triphosphate hydrolases"/>
    <property type="match status" value="1"/>
</dbReference>
<sequence length="521" mass="58883">MLNQLRKGNQEIVEVLSLQCSALRLKLDQDHQRYTEITNQDREGAERRHAETVAAILTNRDGQSKTIVSSELSDDNLFKNSVRTGQSFATRTFRGQQAGGSFVSGDYTVASSIDLMQLTAHILSALEFREMRERQAKIAKTYDHTFEWIYGDPQGSKKPWDNFAKWLKSGAGIYWINGKAGSGKSTLLKYISSHKSTLALLEHWAGDEQLYFGTFFFWYAGTSLQKSQVGLLRSLLLCVLRAKQVLVPVLFPNVIRALQSGQQALPLVLTETELQNAFSDLVRTDLLSAKVCFIIDGLDEYDGGHDELANLFAEITWSKKVKVVLSSRPIPAYVYAFSKCRNLRLQDLTVEDIRYFADNELSKHRHVHLIEVATPGATDELVETITSKASGVFLWVAVVMKLLIRGLQDCDTVADLRRRLIDLPEELEQLYSHMLRSMPKANRIQGSKLLQLVYKCSKIQGHFPMTLLQLSFAEEEDYEKGSGEEPYVLSEERESCRLESTEGRLRSRCCGLVELAFCTAQ</sequence>
<dbReference type="PANTHER" id="PTHR10039:SF5">
    <property type="entry name" value="NACHT DOMAIN-CONTAINING PROTEIN"/>
    <property type="match status" value="1"/>
</dbReference>
<evidence type="ECO:0000313" key="4">
    <source>
        <dbReference type="Proteomes" id="UP000606974"/>
    </source>
</evidence>
<dbReference type="InterPro" id="IPR007111">
    <property type="entry name" value="NACHT_NTPase"/>
</dbReference>
<dbReference type="Proteomes" id="UP000606974">
    <property type="component" value="Unassembled WGS sequence"/>
</dbReference>
<feature type="domain" description="NACHT" evidence="2">
    <location>
        <begin position="172"/>
        <end position="329"/>
    </location>
</feature>
<evidence type="ECO:0000256" key="1">
    <source>
        <dbReference type="ARBA" id="ARBA00022737"/>
    </source>
</evidence>
<dbReference type="OrthoDB" id="443402at2759"/>
<keyword evidence="4" id="KW-1185">Reference proteome</keyword>
<dbReference type="EMBL" id="JAACFV010000078">
    <property type="protein sequence ID" value="KAF7506902.1"/>
    <property type="molecule type" value="Genomic_DNA"/>
</dbReference>
<dbReference type="Pfam" id="PF25053">
    <property type="entry name" value="DUF7791"/>
    <property type="match status" value="1"/>
</dbReference>
<dbReference type="AlphaFoldDB" id="A0A8H7AH40"/>
<name>A0A8H7AH40_9EURO</name>
<dbReference type="InterPro" id="IPR056693">
    <property type="entry name" value="DUF7791"/>
</dbReference>
<dbReference type="SUPFAM" id="SSF52540">
    <property type="entry name" value="P-loop containing nucleoside triphosphate hydrolases"/>
    <property type="match status" value="1"/>
</dbReference>
<proteinExistence type="predicted"/>
<dbReference type="PANTHER" id="PTHR10039">
    <property type="entry name" value="AMELOGENIN"/>
    <property type="match status" value="1"/>
</dbReference>
<comment type="caution">
    <text evidence="3">The sequence shown here is derived from an EMBL/GenBank/DDBJ whole genome shotgun (WGS) entry which is preliminary data.</text>
</comment>
<accession>A0A8H7AH40</accession>
<reference evidence="3" key="1">
    <citation type="submission" date="2020-02" db="EMBL/GenBank/DDBJ databases">
        <authorList>
            <person name="Palmer J.M."/>
        </authorList>
    </citation>
    <scope>NUCLEOTIDE SEQUENCE</scope>
    <source>
        <strain evidence="3">EPUS1.4</strain>
        <tissue evidence="3">Thallus</tissue>
    </source>
</reference>
<dbReference type="InterPro" id="IPR027417">
    <property type="entry name" value="P-loop_NTPase"/>
</dbReference>
<evidence type="ECO:0000259" key="2">
    <source>
        <dbReference type="PROSITE" id="PS50837"/>
    </source>
</evidence>